<reference evidence="2 3" key="1">
    <citation type="submission" date="2016-03" db="EMBL/GenBank/DDBJ databases">
        <authorList>
            <person name="Ploux O."/>
        </authorList>
    </citation>
    <scope>NUCLEOTIDE SEQUENCE [LARGE SCALE GENOMIC DNA]</scope>
    <source>
        <strain evidence="2 3">R-45378</strain>
    </source>
</reference>
<dbReference type="InterPro" id="IPR015813">
    <property type="entry name" value="Pyrv/PenolPyrv_kinase-like_dom"/>
</dbReference>
<dbReference type="PANTHER" id="PTHR42905">
    <property type="entry name" value="PHOSPHOENOLPYRUVATE CARBOXYLASE"/>
    <property type="match status" value="1"/>
</dbReference>
<dbReference type="Pfam" id="PF13714">
    <property type="entry name" value="PEP_mutase"/>
    <property type="match status" value="1"/>
</dbReference>
<dbReference type="AlphaFoldDB" id="A0A177N1I3"/>
<keyword evidence="1" id="KW-0479">Metal-binding</keyword>
<dbReference type="SUPFAM" id="SSF51621">
    <property type="entry name" value="Phosphoenolpyruvate/pyruvate domain"/>
    <property type="match status" value="1"/>
</dbReference>
<dbReference type="Gene3D" id="3.20.20.60">
    <property type="entry name" value="Phosphoenolpyruvate-binding domains"/>
    <property type="match status" value="1"/>
</dbReference>
<sequence length="284" mass="31190">MNTKTKQLRQLLAASEMLTITGCHDALSAHLAEQTGFPAVFMSGFAVSASRLAMPDTGLISFGEMRDQGRNIANAINIPLFGDGDTGFGNAMNIKRTVREYAKAGFACIMLEDQISPKRCGHTRGKSVVDRDEALLRIRAAIDARNEGADILIMARTDARATHGIDEAIARCQAFVELGADITFLEAPESIDEMQRYCREVSGYKMVNLIEHGKTPILPRAELAAMGYKIAVYPLTLLNVSIKAMRDALMGLRDEQSPSVLSFNELTEVVGFADYYAEETRYKP</sequence>
<dbReference type="InterPro" id="IPR040442">
    <property type="entry name" value="Pyrv_kinase-like_dom_sf"/>
</dbReference>
<evidence type="ECO:0000313" key="3">
    <source>
        <dbReference type="Proteomes" id="UP000077857"/>
    </source>
</evidence>
<name>A0A177N1I3_9GAMM</name>
<comment type="caution">
    <text evidence="2">The sequence shown here is derived from an EMBL/GenBank/DDBJ whole genome shotgun (WGS) entry which is preliminary data.</text>
</comment>
<dbReference type="RefSeq" id="WP_064042295.1">
    <property type="nucleotide sequence ID" value="NZ_LUUJ01000120.1"/>
</dbReference>
<dbReference type="InterPro" id="IPR039556">
    <property type="entry name" value="ICL/PEPM"/>
</dbReference>
<dbReference type="GO" id="GO:0046872">
    <property type="term" value="F:metal ion binding"/>
    <property type="evidence" value="ECO:0007669"/>
    <property type="project" value="UniProtKB-KW"/>
</dbReference>
<accession>A0A177N1I3</accession>
<gene>
    <name evidence="2" type="ORF">A1507_20290</name>
</gene>
<dbReference type="GO" id="GO:0003824">
    <property type="term" value="F:catalytic activity"/>
    <property type="evidence" value="ECO:0007669"/>
    <property type="project" value="InterPro"/>
</dbReference>
<dbReference type="OrthoDB" id="9771433at2"/>
<proteinExistence type="predicted"/>
<organism evidence="2 3">
    <name type="scientific">Methylomonas koyamae</name>
    <dbReference type="NCBI Taxonomy" id="702114"/>
    <lineage>
        <taxon>Bacteria</taxon>
        <taxon>Pseudomonadati</taxon>
        <taxon>Pseudomonadota</taxon>
        <taxon>Gammaproteobacteria</taxon>
        <taxon>Methylococcales</taxon>
        <taxon>Methylococcaceae</taxon>
        <taxon>Methylomonas</taxon>
    </lineage>
</organism>
<dbReference type="Proteomes" id="UP000077857">
    <property type="component" value="Unassembled WGS sequence"/>
</dbReference>
<evidence type="ECO:0000256" key="1">
    <source>
        <dbReference type="ARBA" id="ARBA00022723"/>
    </source>
</evidence>
<dbReference type="EMBL" id="LUUJ01000120">
    <property type="protein sequence ID" value="OAI11514.1"/>
    <property type="molecule type" value="Genomic_DNA"/>
</dbReference>
<dbReference type="CDD" id="cd00377">
    <property type="entry name" value="ICL_PEPM"/>
    <property type="match status" value="1"/>
</dbReference>
<evidence type="ECO:0000313" key="2">
    <source>
        <dbReference type="EMBL" id="OAI11514.1"/>
    </source>
</evidence>
<protein>
    <submittedName>
        <fullName evidence="2">Carboxyvinyl-carboxyphosphonate phosphorylmutase</fullName>
    </submittedName>
</protein>
<dbReference type="PANTHER" id="PTHR42905:SF2">
    <property type="entry name" value="PHOSPHOENOLPYRUVATE CARBOXYLASE FAMILY PROTEIN"/>
    <property type="match status" value="1"/>
</dbReference>